<dbReference type="AlphaFoldDB" id="A0A2M3ZM00"/>
<reference evidence="1" key="1">
    <citation type="submission" date="2018-01" db="EMBL/GenBank/DDBJ databases">
        <title>An insight into the sialome of Amazonian anophelines.</title>
        <authorList>
            <person name="Ribeiro J.M."/>
            <person name="Scarpassa V."/>
            <person name="Calvo E."/>
        </authorList>
    </citation>
    <scope>NUCLEOTIDE SEQUENCE</scope>
    <source>
        <tissue evidence="1">Salivary glands</tissue>
    </source>
</reference>
<accession>A0A2M3ZM00</accession>
<dbReference type="EMBL" id="GGFM01008823">
    <property type="protein sequence ID" value="MBW29574.1"/>
    <property type="molecule type" value="Transcribed_RNA"/>
</dbReference>
<protein>
    <submittedName>
        <fullName evidence="1">Uncharacterized protein</fullName>
    </submittedName>
</protein>
<proteinExistence type="predicted"/>
<organism evidence="1">
    <name type="scientific">Anopheles braziliensis</name>
    <dbReference type="NCBI Taxonomy" id="58242"/>
    <lineage>
        <taxon>Eukaryota</taxon>
        <taxon>Metazoa</taxon>
        <taxon>Ecdysozoa</taxon>
        <taxon>Arthropoda</taxon>
        <taxon>Hexapoda</taxon>
        <taxon>Insecta</taxon>
        <taxon>Pterygota</taxon>
        <taxon>Neoptera</taxon>
        <taxon>Endopterygota</taxon>
        <taxon>Diptera</taxon>
        <taxon>Nematocera</taxon>
        <taxon>Culicoidea</taxon>
        <taxon>Culicidae</taxon>
        <taxon>Anophelinae</taxon>
        <taxon>Anopheles</taxon>
    </lineage>
</organism>
<name>A0A2M3ZM00_9DIPT</name>
<evidence type="ECO:0000313" key="1">
    <source>
        <dbReference type="EMBL" id="MBW29574.1"/>
    </source>
</evidence>
<sequence>MNGLRLYSFLLHRPALCAVCCLLFLLLTYCYFVKVSFYSVLRNFLLPYSGLKKASFSFLEDTFSNVFLTPCPISACVYLLREMSVNIISFQRQILPLKYYAISTI</sequence>